<dbReference type="PROSITE" id="PS50181">
    <property type="entry name" value="FBOX"/>
    <property type="match status" value="1"/>
</dbReference>
<sequence>MGFPILKIPVVALKVLLDHLNNVELLTVSLLSKRADWILMACGKKNVSFFNLPDSEINGLCKIAILEFFLLESRRRGKLPYWNFVFCCSVSSDQHIEIRCIHFNLQIYFETLEDIEKFGGIKRNLKIGDSFVPVGVTQEKDEVEKIRAFWNTKTHGMIVFMDFFKTNLNLPIQKLSFAGEDSRAIRAVVKHINSTQTVVENALVCVYPPVSEDDFKFILRNVSVTGEFPSQLTLSRNFRFNEKIRAKNIQIRFGHWFTLQNLLKCNENETIHVRGSKFTAQELRTFLKEWQSYKFPKLENVSLTTEESAFDVTKYFEIRKDKSNNTSGRQVQVIRGPGDSYGAVYSIEGFFQMSVHNG</sequence>
<evidence type="ECO:0000313" key="3">
    <source>
        <dbReference type="Proteomes" id="UP000008068"/>
    </source>
</evidence>
<dbReference type="InterPro" id="IPR012885">
    <property type="entry name" value="F-box_Sdz-33"/>
</dbReference>
<dbReference type="InParanoid" id="G0NPI0"/>
<evidence type="ECO:0000259" key="1">
    <source>
        <dbReference type="PROSITE" id="PS50181"/>
    </source>
</evidence>
<protein>
    <recommendedName>
        <fullName evidence="1">F-box domain-containing protein</fullName>
    </recommendedName>
</protein>
<dbReference type="OrthoDB" id="361039at2759"/>
<evidence type="ECO:0000313" key="2">
    <source>
        <dbReference type="EMBL" id="EGT35171.1"/>
    </source>
</evidence>
<organism evidence="3">
    <name type="scientific">Caenorhabditis brenneri</name>
    <name type="common">Nematode worm</name>
    <dbReference type="NCBI Taxonomy" id="135651"/>
    <lineage>
        <taxon>Eukaryota</taxon>
        <taxon>Metazoa</taxon>
        <taxon>Ecdysozoa</taxon>
        <taxon>Nematoda</taxon>
        <taxon>Chromadorea</taxon>
        <taxon>Rhabditida</taxon>
        <taxon>Rhabditina</taxon>
        <taxon>Rhabditomorpha</taxon>
        <taxon>Rhabditoidea</taxon>
        <taxon>Rhabditidae</taxon>
        <taxon>Peloderinae</taxon>
        <taxon>Caenorhabditis</taxon>
    </lineage>
</organism>
<accession>G0NPI0</accession>
<dbReference type="AlphaFoldDB" id="G0NPI0"/>
<gene>
    <name evidence="2" type="ORF">CAEBREN_06179</name>
</gene>
<keyword evidence="3" id="KW-1185">Reference proteome</keyword>
<feature type="domain" description="F-box" evidence="1">
    <location>
        <begin position="2"/>
        <end position="52"/>
    </location>
</feature>
<dbReference type="EMBL" id="GL379920">
    <property type="protein sequence ID" value="EGT35171.1"/>
    <property type="molecule type" value="Genomic_DNA"/>
</dbReference>
<dbReference type="InterPro" id="IPR001810">
    <property type="entry name" value="F-box_dom"/>
</dbReference>
<proteinExistence type="predicted"/>
<reference evidence="3" key="1">
    <citation type="submission" date="2011-07" db="EMBL/GenBank/DDBJ databases">
        <authorList>
            <consortium name="Caenorhabditis brenneri Sequencing and Analysis Consortium"/>
            <person name="Wilson R.K."/>
        </authorList>
    </citation>
    <scope>NUCLEOTIDE SEQUENCE [LARGE SCALE GENOMIC DNA]</scope>
    <source>
        <strain evidence="3">PB2801</strain>
    </source>
</reference>
<dbReference type="Pfam" id="PF07735">
    <property type="entry name" value="FBA_2"/>
    <property type="match status" value="1"/>
</dbReference>
<name>G0NPI0_CAEBE</name>
<dbReference type="PANTHER" id="PTHR21503">
    <property type="entry name" value="F-BOX-CONTAINING HYPOTHETICAL PROTEIN C.ELEGANS"/>
    <property type="match status" value="1"/>
</dbReference>
<dbReference type="HOGENOM" id="CLU_048940_0_0_1"/>
<dbReference type="Proteomes" id="UP000008068">
    <property type="component" value="Unassembled WGS sequence"/>
</dbReference>